<gene>
    <name evidence="2" type="ORF">K4A83_04085</name>
</gene>
<keyword evidence="3" id="KW-1185">Reference proteome</keyword>
<dbReference type="SUPFAM" id="SSF53474">
    <property type="entry name" value="alpha/beta-Hydrolases"/>
    <property type="match status" value="1"/>
</dbReference>
<dbReference type="Pfam" id="PF12146">
    <property type="entry name" value="Hydrolase_4"/>
    <property type="match status" value="1"/>
</dbReference>
<sequence length="275" mass="30785">MLGSSSIYTHVRGEGFPVLCIHGHPGSGGAMSVFTDSLSQQCLTLAPDLRGYGRSRTGIPFTLSQHLQDLEALLDQRQIERCLLLGWSLGGILALELMLRSPQRYSGLILIGTAARPRGRHPKTTPFELLATGIAGLLNTWRPGWSWNIEQWGKRSLFRYLLQQHTTEAYGYLAREGTPAYYQTSPLAHQALRQALQSGYNRLPDLQKITVPCLMLAGSEDVHITPESSQETALALPNCEWHCYHHTAHLFPWEVPSALQTRLQEWLKAHPEVTQ</sequence>
<feature type="domain" description="Serine aminopeptidase S33" evidence="1">
    <location>
        <begin position="18"/>
        <end position="250"/>
    </location>
</feature>
<dbReference type="RefSeq" id="WP_265263144.1">
    <property type="nucleotide sequence ID" value="NZ_JAIHOM010000014.1"/>
</dbReference>
<evidence type="ECO:0000313" key="3">
    <source>
        <dbReference type="Proteomes" id="UP001526426"/>
    </source>
</evidence>
<keyword evidence="2" id="KW-0378">Hydrolase</keyword>
<dbReference type="Proteomes" id="UP001526426">
    <property type="component" value="Unassembled WGS sequence"/>
</dbReference>
<protein>
    <submittedName>
        <fullName evidence="2">Alpha/beta hydrolase</fullName>
    </submittedName>
</protein>
<organism evidence="2 3">
    <name type="scientific">Spirulina subsalsa FACHB-351</name>
    <dbReference type="NCBI Taxonomy" id="234711"/>
    <lineage>
        <taxon>Bacteria</taxon>
        <taxon>Bacillati</taxon>
        <taxon>Cyanobacteriota</taxon>
        <taxon>Cyanophyceae</taxon>
        <taxon>Spirulinales</taxon>
        <taxon>Spirulinaceae</taxon>
        <taxon>Spirulina</taxon>
    </lineage>
</organism>
<dbReference type="PRINTS" id="PR00111">
    <property type="entry name" value="ABHYDROLASE"/>
</dbReference>
<dbReference type="InterPro" id="IPR022742">
    <property type="entry name" value="Hydrolase_4"/>
</dbReference>
<dbReference type="GO" id="GO:0016787">
    <property type="term" value="F:hydrolase activity"/>
    <property type="evidence" value="ECO:0007669"/>
    <property type="project" value="UniProtKB-KW"/>
</dbReference>
<reference evidence="2 3" key="1">
    <citation type="submission" date="2021-08" db="EMBL/GenBank/DDBJ databases">
        <title>Draft genome sequence of Spirulina subsalsa with high tolerance to salinity and hype-accumulation of phycocyanin.</title>
        <authorList>
            <person name="Pei H."/>
            <person name="Jiang L."/>
        </authorList>
    </citation>
    <scope>NUCLEOTIDE SEQUENCE [LARGE SCALE GENOMIC DNA]</scope>
    <source>
        <strain evidence="2 3">FACHB-351</strain>
    </source>
</reference>
<evidence type="ECO:0000313" key="2">
    <source>
        <dbReference type="EMBL" id="MCW6035457.1"/>
    </source>
</evidence>
<comment type="caution">
    <text evidence="2">The sequence shown here is derived from an EMBL/GenBank/DDBJ whole genome shotgun (WGS) entry which is preliminary data.</text>
</comment>
<name>A0ABT3L2P6_9CYAN</name>
<accession>A0ABT3L2P6</accession>
<evidence type="ECO:0000259" key="1">
    <source>
        <dbReference type="Pfam" id="PF12146"/>
    </source>
</evidence>
<dbReference type="InterPro" id="IPR050266">
    <property type="entry name" value="AB_hydrolase_sf"/>
</dbReference>
<dbReference type="InterPro" id="IPR000073">
    <property type="entry name" value="AB_hydrolase_1"/>
</dbReference>
<dbReference type="PANTHER" id="PTHR43798">
    <property type="entry name" value="MONOACYLGLYCEROL LIPASE"/>
    <property type="match status" value="1"/>
</dbReference>
<dbReference type="Gene3D" id="3.40.50.1820">
    <property type="entry name" value="alpha/beta hydrolase"/>
    <property type="match status" value="1"/>
</dbReference>
<dbReference type="InterPro" id="IPR029058">
    <property type="entry name" value="AB_hydrolase_fold"/>
</dbReference>
<dbReference type="EMBL" id="JAIHOM010000014">
    <property type="protein sequence ID" value="MCW6035457.1"/>
    <property type="molecule type" value="Genomic_DNA"/>
</dbReference>
<proteinExistence type="predicted"/>